<keyword evidence="2 5" id="KW-0238">DNA-binding</keyword>
<dbReference type="PRINTS" id="PR00038">
    <property type="entry name" value="HTHLUXR"/>
</dbReference>
<dbReference type="SMART" id="SM00421">
    <property type="entry name" value="HTH_LUXR"/>
    <property type="match status" value="1"/>
</dbReference>
<dbReference type="InterPro" id="IPR036388">
    <property type="entry name" value="WH-like_DNA-bd_sf"/>
</dbReference>
<dbReference type="SUPFAM" id="SSF46894">
    <property type="entry name" value="C-terminal effector domain of the bipartite response regulators"/>
    <property type="match status" value="1"/>
</dbReference>
<keyword evidence="3" id="KW-0804">Transcription</keyword>
<name>A0ABU0PVC2_STRAH</name>
<sequence>MNSSVSSRLLRFTAEAGACAEQDLQAKVLDELGRVVPGKAAGAYLLRSVGNAASSVQAYGVGDYFLAKYEHQGRDSDLVLEAVLTSRSAVTEAEIYEPAEWMLLPLYRQVLALHSIAHTLQAPLIVAGEVRGTLNVARTSDQGAFAVGELAVVEALGRLSGLAMESARIAEEIGRRLARASAALDLIDEPVVVTDIRTAERTANAAAQRIIGGFSDGRTFDDLLARSRDGAAKAPEGTMRPCEDPETGLKLRSTQLPDDILITIMHTPAEAPTHARALIQEALSPREYEIADLVASGLRDGQIAEQLFLSPHTVKKYLKSTYRKLSLRSRVELTRAMHGGA</sequence>
<dbReference type="InterPro" id="IPR029016">
    <property type="entry name" value="GAF-like_dom_sf"/>
</dbReference>
<evidence type="ECO:0000313" key="5">
    <source>
        <dbReference type="EMBL" id="MDQ0681911.1"/>
    </source>
</evidence>
<dbReference type="SUPFAM" id="SSF55781">
    <property type="entry name" value="GAF domain-like"/>
    <property type="match status" value="1"/>
</dbReference>
<dbReference type="GO" id="GO:0003677">
    <property type="term" value="F:DNA binding"/>
    <property type="evidence" value="ECO:0007669"/>
    <property type="project" value="UniProtKB-KW"/>
</dbReference>
<reference evidence="5 6" key="1">
    <citation type="submission" date="2023-07" db="EMBL/GenBank/DDBJ databases">
        <title>Comparative genomics of wheat-associated soil bacteria to identify genetic determinants of phenazine resistance.</title>
        <authorList>
            <person name="Mouncey N."/>
        </authorList>
    </citation>
    <scope>NUCLEOTIDE SEQUENCE [LARGE SCALE GENOMIC DNA]</scope>
    <source>
        <strain evidence="5 6">W4I19-2</strain>
    </source>
</reference>
<keyword evidence="6" id="KW-1185">Reference proteome</keyword>
<feature type="domain" description="HTH luxR-type" evidence="4">
    <location>
        <begin position="280"/>
        <end position="341"/>
    </location>
</feature>
<accession>A0ABU0PVC2</accession>
<evidence type="ECO:0000256" key="3">
    <source>
        <dbReference type="ARBA" id="ARBA00023163"/>
    </source>
</evidence>
<dbReference type="CDD" id="cd06170">
    <property type="entry name" value="LuxR_C_like"/>
    <property type="match status" value="1"/>
</dbReference>
<gene>
    <name evidence="5" type="ORF">QFZ56_000874</name>
</gene>
<evidence type="ECO:0000256" key="2">
    <source>
        <dbReference type="ARBA" id="ARBA00023125"/>
    </source>
</evidence>
<proteinExistence type="predicted"/>
<dbReference type="Proteomes" id="UP001243364">
    <property type="component" value="Unassembled WGS sequence"/>
</dbReference>
<protein>
    <submittedName>
        <fullName evidence="5">DNA-binding NarL/FixJ family response regulator</fullName>
    </submittedName>
</protein>
<dbReference type="InterPro" id="IPR016032">
    <property type="entry name" value="Sig_transdc_resp-reg_C-effctor"/>
</dbReference>
<comment type="caution">
    <text evidence="5">The sequence shown here is derived from an EMBL/GenBank/DDBJ whole genome shotgun (WGS) entry which is preliminary data.</text>
</comment>
<dbReference type="PROSITE" id="PS50043">
    <property type="entry name" value="HTH_LUXR_2"/>
    <property type="match status" value="1"/>
</dbReference>
<evidence type="ECO:0000259" key="4">
    <source>
        <dbReference type="PROSITE" id="PS50043"/>
    </source>
</evidence>
<dbReference type="RefSeq" id="WP_307040189.1">
    <property type="nucleotide sequence ID" value="NZ_JAUSYA010000001.1"/>
</dbReference>
<dbReference type="Gene3D" id="3.30.450.40">
    <property type="match status" value="1"/>
</dbReference>
<dbReference type="Pfam" id="PF00196">
    <property type="entry name" value="GerE"/>
    <property type="match status" value="1"/>
</dbReference>
<evidence type="ECO:0000256" key="1">
    <source>
        <dbReference type="ARBA" id="ARBA00023015"/>
    </source>
</evidence>
<dbReference type="EMBL" id="JAUSYA010000001">
    <property type="protein sequence ID" value="MDQ0681911.1"/>
    <property type="molecule type" value="Genomic_DNA"/>
</dbReference>
<dbReference type="PANTHER" id="PTHR44688">
    <property type="entry name" value="DNA-BINDING TRANSCRIPTIONAL ACTIVATOR DEVR_DOSR"/>
    <property type="match status" value="1"/>
</dbReference>
<evidence type="ECO:0000313" key="6">
    <source>
        <dbReference type="Proteomes" id="UP001243364"/>
    </source>
</evidence>
<keyword evidence="1" id="KW-0805">Transcription regulation</keyword>
<dbReference type="Gene3D" id="1.10.10.10">
    <property type="entry name" value="Winged helix-like DNA-binding domain superfamily/Winged helix DNA-binding domain"/>
    <property type="match status" value="1"/>
</dbReference>
<organism evidence="5 6">
    <name type="scientific">Streptomyces achromogenes</name>
    <dbReference type="NCBI Taxonomy" id="67255"/>
    <lineage>
        <taxon>Bacteria</taxon>
        <taxon>Bacillati</taxon>
        <taxon>Actinomycetota</taxon>
        <taxon>Actinomycetes</taxon>
        <taxon>Kitasatosporales</taxon>
        <taxon>Streptomycetaceae</taxon>
        <taxon>Streptomyces</taxon>
    </lineage>
</organism>
<dbReference type="PANTHER" id="PTHR44688:SF16">
    <property type="entry name" value="DNA-BINDING TRANSCRIPTIONAL ACTIVATOR DEVR_DOSR"/>
    <property type="match status" value="1"/>
</dbReference>
<dbReference type="InterPro" id="IPR000792">
    <property type="entry name" value="Tscrpt_reg_LuxR_C"/>
</dbReference>